<reference evidence="1 2" key="1">
    <citation type="submission" date="2022-07" db="EMBL/GenBank/DDBJ databases">
        <title>Genome Analysis of Selected Gammaproteobacteria from Nigerian Food snails.</title>
        <authorList>
            <person name="Okafor A.C."/>
        </authorList>
    </citation>
    <scope>NUCLEOTIDE SEQUENCE [LARGE SCALE GENOMIC DNA]</scope>
    <source>
        <strain evidence="1 2">Awg 2</strain>
    </source>
</reference>
<dbReference type="RefSeq" id="WP_271470251.1">
    <property type="nucleotide sequence ID" value="NZ_JANEWF010000003.1"/>
</dbReference>
<evidence type="ECO:0000313" key="1">
    <source>
        <dbReference type="EMBL" id="MDA8482623.1"/>
    </source>
</evidence>
<proteinExistence type="predicted"/>
<accession>A0ABT4Y1F4</accession>
<gene>
    <name evidence="1" type="ORF">NNO07_06040</name>
</gene>
<dbReference type="Proteomes" id="UP001211689">
    <property type="component" value="Unassembled WGS sequence"/>
</dbReference>
<sequence length="71" mass="7604">MNFIVCDGDWGVRVGGGIVCAGQLSAVTAEELRTSLDQGSGLTWEDAMALKDEVLILFASVFAFLLLKKLL</sequence>
<protein>
    <submittedName>
        <fullName evidence="1">Uncharacterized protein</fullName>
    </submittedName>
</protein>
<comment type="caution">
    <text evidence="1">The sequence shown here is derived from an EMBL/GenBank/DDBJ whole genome shotgun (WGS) entry which is preliminary data.</text>
</comment>
<name>A0ABT4Y1F4_METRE</name>
<organism evidence="1 2">
    <name type="scientific">Metapseudomonas resinovorans</name>
    <name type="common">Pseudomonas resinovorans</name>
    <dbReference type="NCBI Taxonomy" id="53412"/>
    <lineage>
        <taxon>Bacteria</taxon>
        <taxon>Pseudomonadati</taxon>
        <taxon>Pseudomonadota</taxon>
        <taxon>Gammaproteobacteria</taxon>
        <taxon>Pseudomonadales</taxon>
        <taxon>Pseudomonadaceae</taxon>
        <taxon>Metapseudomonas</taxon>
    </lineage>
</organism>
<keyword evidence="2" id="KW-1185">Reference proteome</keyword>
<evidence type="ECO:0000313" key="2">
    <source>
        <dbReference type="Proteomes" id="UP001211689"/>
    </source>
</evidence>
<dbReference type="EMBL" id="JANEWF010000003">
    <property type="protein sequence ID" value="MDA8482623.1"/>
    <property type="molecule type" value="Genomic_DNA"/>
</dbReference>